<dbReference type="PANTHER" id="PTHR46497">
    <property type="entry name" value="THIOREDOXIN DOMAIN-CONTAINING PROTEIN 11"/>
    <property type="match status" value="1"/>
</dbReference>
<dbReference type="PROSITE" id="PS51352">
    <property type="entry name" value="THIOREDOXIN_2"/>
    <property type="match status" value="2"/>
</dbReference>
<keyword evidence="5" id="KW-1185">Reference proteome</keyword>
<name>A0AAV7M284_PLEWA</name>
<dbReference type="Pfam" id="PF26234">
    <property type="entry name" value="TXNDC11_2nd"/>
    <property type="match status" value="1"/>
</dbReference>
<feature type="coiled-coil region" evidence="1">
    <location>
        <begin position="920"/>
        <end position="947"/>
    </location>
</feature>
<gene>
    <name evidence="4" type="ORF">NDU88_002364</name>
</gene>
<dbReference type="Pfam" id="PF00085">
    <property type="entry name" value="Thioredoxin"/>
    <property type="match status" value="2"/>
</dbReference>
<evidence type="ECO:0000313" key="4">
    <source>
        <dbReference type="EMBL" id="KAJ1097239.1"/>
    </source>
</evidence>
<evidence type="ECO:0000313" key="5">
    <source>
        <dbReference type="Proteomes" id="UP001066276"/>
    </source>
</evidence>
<dbReference type="Gene3D" id="3.40.30.10">
    <property type="entry name" value="Glutaredoxin"/>
    <property type="match status" value="2"/>
</dbReference>
<dbReference type="CDD" id="cd02981">
    <property type="entry name" value="PDI_b_family"/>
    <property type="match status" value="1"/>
</dbReference>
<sequence length="977" mass="111161">MQRLSPLHCKRVLSQMARRPDLLCGAVALSCALIVALRFTCSRAKDVIMPAKPPVNFFPAMSPVVDLYRGQLDYAENIRRNSEITLFFLYAPWCGQSIAAREELEQVASKLADQVLFVAVNCWWNQGICRKQKHFFYFPVIYLFHRSFGPIEYKGPMAAAYIEKFVRRVMTPLLYIPSRARLLDFISHYEPGVLGFFEFNASPQPPGYLTFFISALHSLKKDYIGTIRFGVITDKRIAKEISLTDPGSVYLHRNLNNSLVFPLQVMNFTAPNVCSWALENREIILQWLRPHGGKSLLLNNELQKGPALILFLPFNPLLEHHPLLDDITEVALKYNNCNNSEVSDRILQHLRHTDPPTLDPFVPDSVPLMREKQKYSCCNTVLFPHWHSISRTHNVCELCINQTVGVKPSAVNVPQCNFFEIEAALDSYLREQAFMQVITSTIECTNFLSFYSPFNHYTACCRTVHRGLINSSISKQNGLQSLDLVFSSHGKSQKAMSVPHIEEKKFVELNSSIYINNITGLRCRTNKTLNLYLIDSNLFWNYAVRLGASQSIPVKEFASIIDLKEEIHYVLDEKQGLLKHNIETFIQNFSIQYSPLRRHLVGASSVPHREQRLISEVTTDTFRSVVLQSTKDVLLIYYAPWCGFCSALNHVFIKVARHLPAEDFSVARINVAENDLPWEFMVDYLPTILLFPHRRKDISVKFPEDLKITVPNLLRFVLDYTLGSKVWHSGKYSFKNGGGHSENPSPKYLGGHRENPSPEYQGGYSENPSPKYLGGHSENPSPKYQGGHSENPSPKYQGGHSEKPSLKNEGGHSEKPSLKNGGGHKEKPSLKNEDSQSKKPRLKNGGGNSGKHRFKNGSPLDLGQVMNLENEIQRLRAEIGTLRQAQEHLAVQISDAQNYEHKLKTRKHTLEENRALYLHKKHLQALNEQQTKQLEKIEEKFKELADASEALLTVSTLLKSLVASMEETPRNKEPEKK</sequence>
<dbReference type="AlphaFoldDB" id="A0AAV7M284"/>
<evidence type="ECO:0000256" key="1">
    <source>
        <dbReference type="SAM" id="Coils"/>
    </source>
</evidence>
<keyword evidence="1" id="KW-0175">Coiled coil</keyword>
<protein>
    <recommendedName>
        <fullName evidence="3">Thioredoxin domain-containing protein</fullName>
    </recommendedName>
</protein>
<dbReference type="PANTHER" id="PTHR46497:SF1">
    <property type="entry name" value="THIOREDOXIN DOMAIN-CONTAINING PROTEIN 11"/>
    <property type="match status" value="1"/>
</dbReference>
<accession>A0AAV7M284</accession>
<dbReference type="EMBL" id="JANPWB010000014">
    <property type="protein sequence ID" value="KAJ1097239.1"/>
    <property type="molecule type" value="Genomic_DNA"/>
</dbReference>
<dbReference type="CDD" id="cd02995">
    <property type="entry name" value="PDI_a_PDI_a'_C"/>
    <property type="match status" value="1"/>
</dbReference>
<reference evidence="4" key="1">
    <citation type="journal article" date="2022" name="bioRxiv">
        <title>Sequencing and chromosome-scale assembly of the giantPleurodeles waltlgenome.</title>
        <authorList>
            <person name="Brown T."/>
            <person name="Elewa A."/>
            <person name="Iarovenko S."/>
            <person name="Subramanian E."/>
            <person name="Araus A.J."/>
            <person name="Petzold A."/>
            <person name="Susuki M."/>
            <person name="Suzuki K.-i.T."/>
            <person name="Hayashi T."/>
            <person name="Toyoda A."/>
            <person name="Oliveira C."/>
            <person name="Osipova E."/>
            <person name="Leigh N.D."/>
            <person name="Simon A."/>
            <person name="Yun M.H."/>
        </authorList>
    </citation>
    <scope>NUCLEOTIDE SEQUENCE</scope>
    <source>
        <strain evidence="4">20211129_DDA</strain>
        <tissue evidence="4">Liver</tissue>
    </source>
</reference>
<dbReference type="Proteomes" id="UP001066276">
    <property type="component" value="Chromosome 10"/>
</dbReference>
<dbReference type="CDD" id="cd03006">
    <property type="entry name" value="PDI_a_EFP1_N"/>
    <property type="match status" value="1"/>
</dbReference>
<comment type="caution">
    <text evidence="4">The sequence shown here is derived from an EMBL/GenBank/DDBJ whole genome shotgun (WGS) entry which is preliminary data.</text>
</comment>
<feature type="region of interest" description="Disordered" evidence="2">
    <location>
        <begin position="733"/>
        <end position="861"/>
    </location>
</feature>
<feature type="compositionally biased region" description="Basic and acidic residues" evidence="2">
    <location>
        <begin position="800"/>
        <end position="837"/>
    </location>
</feature>
<dbReference type="SUPFAM" id="SSF52833">
    <property type="entry name" value="Thioredoxin-like"/>
    <property type="match status" value="2"/>
</dbReference>
<feature type="domain" description="Thioredoxin" evidence="3">
    <location>
        <begin position="595"/>
        <end position="723"/>
    </location>
</feature>
<evidence type="ECO:0000259" key="3">
    <source>
        <dbReference type="PROSITE" id="PS51352"/>
    </source>
</evidence>
<feature type="compositionally biased region" description="Polar residues" evidence="2">
    <location>
        <begin position="778"/>
        <end position="794"/>
    </location>
</feature>
<evidence type="ECO:0000256" key="2">
    <source>
        <dbReference type="SAM" id="MobiDB-lite"/>
    </source>
</evidence>
<dbReference type="InterPro" id="IPR052792">
    <property type="entry name" value="Thioredoxin_dom-contain_11"/>
</dbReference>
<dbReference type="InterPro" id="IPR036249">
    <property type="entry name" value="Thioredoxin-like_sf"/>
</dbReference>
<feature type="domain" description="Thioredoxin" evidence="3">
    <location>
        <begin position="46"/>
        <end position="171"/>
    </location>
</feature>
<organism evidence="4 5">
    <name type="scientific">Pleurodeles waltl</name>
    <name type="common">Iberian ribbed newt</name>
    <dbReference type="NCBI Taxonomy" id="8319"/>
    <lineage>
        <taxon>Eukaryota</taxon>
        <taxon>Metazoa</taxon>
        <taxon>Chordata</taxon>
        <taxon>Craniata</taxon>
        <taxon>Vertebrata</taxon>
        <taxon>Euteleostomi</taxon>
        <taxon>Amphibia</taxon>
        <taxon>Batrachia</taxon>
        <taxon>Caudata</taxon>
        <taxon>Salamandroidea</taxon>
        <taxon>Salamandridae</taxon>
        <taxon>Pleurodelinae</taxon>
        <taxon>Pleurodeles</taxon>
    </lineage>
</organism>
<dbReference type="InterPro" id="IPR058777">
    <property type="entry name" value="TXNDC11_thioredoxin"/>
</dbReference>
<proteinExistence type="predicted"/>
<dbReference type="InterPro" id="IPR013766">
    <property type="entry name" value="Thioredoxin_domain"/>
</dbReference>